<keyword evidence="2" id="KW-0479">Metal-binding</keyword>
<name>A0A517R544_9PLAN</name>
<dbReference type="Proteomes" id="UP000317318">
    <property type="component" value="Chromosome"/>
</dbReference>
<sequence precursor="true">MSTMSRFRLFFSILLAVSASHLSIADDRPNFVLLFADDLGAETLGCYGGLEFETPELDRMAAEGVRFSRAYTSPVCTPSRMTLLTGQYTNRHGYDAVLPVHLGTRKMVDFKKRFRTIAHELRETGYETSVAGKWQLATLEFHPDHPRTAGFDDWCLWQIWQKGRKTIRYWKPCLNRNGEIIKSTEQDFGPDRLADYVIDRMKSANEAGKPFYMHHNMFLPHLPLVETPDDRAAGRKKSLGNMITYMDKLVGRIRSAVPELGIEDNTYVIFIGDNGTDLNRPRQTKAGPVLGGKRDLDCGGMHVPLIVQCPRKAHAGKVVDRLVDLADYYPTIAELADVSIRSDAALDGQSFADWLASSPGTERDFITGGIKGDFCLFDGEWRLHRQSNQFVDCRNLPNESPADLSDPAAKTAYDRLSKLLESIEPNRN</sequence>
<dbReference type="InterPro" id="IPR000917">
    <property type="entry name" value="Sulfatase_N"/>
</dbReference>
<keyword evidence="4" id="KW-0106">Calcium</keyword>
<evidence type="ECO:0000256" key="5">
    <source>
        <dbReference type="SAM" id="SignalP"/>
    </source>
</evidence>
<evidence type="ECO:0000256" key="3">
    <source>
        <dbReference type="ARBA" id="ARBA00022801"/>
    </source>
</evidence>
<dbReference type="InterPro" id="IPR024607">
    <property type="entry name" value="Sulfatase_CS"/>
</dbReference>
<dbReference type="EC" id="3.1.6.1" evidence="7"/>
<keyword evidence="3 7" id="KW-0378">Hydrolase</keyword>
<dbReference type="PROSITE" id="PS00523">
    <property type="entry name" value="SULFATASE_1"/>
    <property type="match status" value="1"/>
</dbReference>
<evidence type="ECO:0000313" key="7">
    <source>
        <dbReference type="EMBL" id="QDT39011.1"/>
    </source>
</evidence>
<feature type="chain" id="PRO_5022137599" evidence="5">
    <location>
        <begin position="26"/>
        <end position="428"/>
    </location>
</feature>
<dbReference type="Gene3D" id="3.40.720.10">
    <property type="entry name" value="Alkaline Phosphatase, subunit A"/>
    <property type="match status" value="1"/>
</dbReference>
<dbReference type="AlphaFoldDB" id="A0A517R544"/>
<evidence type="ECO:0000259" key="6">
    <source>
        <dbReference type="Pfam" id="PF00884"/>
    </source>
</evidence>
<feature type="signal peptide" evidence="5">
    <location>
        <begin position="1"/>
        <end position="25"/>
    </location>
</feature>
<accession>A0A517R544</accession>
<gene>
    <name evidence="7" type="ORF">Pan189_34120</name>
</gene>
<comment type="similarity">
    <text evidence="1">Belongs to the sulfatase family.</text>
</comment>
<dbReference type="GO" id="GO:0004065">
    <property type="term" value="F:arylsulfatase activity"/>
    <property type="evidence" value="ECO:0007669"/>
    <property type="project" value="UniProtKB-EC"/>
</dbReference>
<keyword evidence="8" id="KW-1185">Reference proteome</keyword>
<dbReference type="Pfam" id="PF00884">
    <property type="entry name" value="Sulfatase"/>
    <property type="match status" value="1"/>
</dbReference>
<keyword evidence="5" id="KW-0732">Signal</keyword>
<reference evidence="7 8" key="1">
    <citation type="submission" date="2019-02" db="EMBL/GenBank/DDBJ databases">
        <title>Deep-cultivation of Planctomycetes and their phenomic and genomic characterization uncovers novel biology.</title>
        <authorList>
            <person name="Wiegand S."/>
            <person name="Jogler M."/>
            <person name="Boedeker C."/>
            <person name="Pinto D."/>
            <person name="Vollmers J."/>
            <person name="Rivas-Marin E."/>
            <person name="Kohn T."/>
            <person name="Peeters S.H."/>
            <person name="Heuer A."/>
            <person name="Rast P."/>
            <person name="Oberbeckmann S."/>
            <person name="Bunk B."/>
            <person name="Jeske O."/>
            <person name="Meyerdierks A."/>
            <person name="Storesund J.E."/>
            <person name="Kallscheuer N."/>
            <person name="Luecker S."/>
            <person name="Lage O.M."/>
            <person name="Pohl T."/>
            <person name="Merkel B.J."/>
            <person name="Hornburger P."/>
            <person name="Mueller R.-W."/>
            <person name="Bruemmer F."/>
            <person name="Labrenz M."/>
            <person name="Spormann A.M."/>
            <person name="Op den Camp H."/>
            <person name="Overmann J."/>
            <person name="Amann R."/>
            <person name="Jetten M.S.M."/>
            <person name="Mascher T."/>
            <person name="Medema M.H."/>
            <person name="Devos D.P."/>
            <person name="Kaster A.-K."/>
            <person name="Ovreas L."/>
            <person name="Rohde M."/>
            <person name="Galperin M.Y."/>
            <person name="Jogler C."/>
        </authorList>
    </citation>
    <scope>NUCLEOTIDE SEQUENCE [LARGE SCALE GENOMIC DNA]</scope>
    <source>
        <strain evidence="7 8">Pan189</strain>
    </source>
</reference>
<evidence type="ECO:0000256" key="1">
    <source>
        <dbReference type="ARBA" id="ARBA00008779"/>
    </source>
</evidence>
<organism evidence="7 8">
    <name type="scientific">Stratiformator vulcanicus</name>
    <dbReference type="NCBI Taxonomy" id="2527980"/>
    <lineage>
        <taxon>Bacteria</taxon>
        <taxon>Pseudomonadati</taxon>
        <taxon>Planctomycetota</taxon>
        <taxon>Planctomycetia</taxon>
        <taxon>Planctomycetales</taxon>
        <taxon>Planctomycetaceae</taxon>
        <taxon>Stratiformator</taxon>
    </lineage>
</organism>
<evidence type="ECO:0000256" key="4">
    <source>
        <dbReference type="ARBA" id="ARBA00022837"/>
    </source>
</evidence>
<dbReference type="InterPro" id="IPR050738">
    <property type="entry name" value="Sulfatase"/>
</dbReference>
<dbReference type="PANTHER" id="PTHR42693">
    <property type="entry name" value="ARYLSULFATASE FAMILY MEMBER"/>
    <property type="match status" value="1"/>
</dbReference>
<proteinExistence type="inferred from homology"/>
<feature type="domain" description="Sulfatase N-terminal" evidence="6">
    <location>
        <begin position="29"/>
        <end position="338"/>
    </location>
</feature>
<dbReference type="InterPro" id="IPR017850">
    <property type="entry name" value="Alkaline_phosphatase_core_sf"/>
</dbReference>
<dbReference type="GO" id="GO:0046872">
    <property type="term" value="F:metal ion binding"/>
    <property type="evidence" value="ECO:0007669"/>
    <property type="project" value="UniProtKB-KW"/>
</dbReference>
<protein>
    <submittedName>
        <fullName evidence="7">Arylsulfatase</fullName>
        <ecNumber evidence="7">3.1.6.1</ecNumber>
    </submittedName>
</protein>
<evidence type="ECO:0000313" key="8">
    <source>
        <dbReference type="Proteomes" id="UP000317318"/>
    </source>
</evidence>
<dbReference type="PANTHER" id="PTHR42693:SF53">
    <property type="entry name" value="ENDO-4-O-SULFATASE"/>
    <property type="match status" value="1"/>
</dbReference>
<dbReference type="EMBL" id="CP036268">
    <property type="protein sequence ID" value="QDT39011.1"/>
    <property type="molecule type" value="Genomic_DNA"/>
</dbReference>
<evidence type="ECO:0000256" key="2">
    <source>
        <dbReference type="ARBA" id="ARBA00022723"/>
    </source>
</evidence>
<dbReference type="RefSeq" id="WP_310820640.1">
    <property type="nucleotide sequence ID" value="NZ_CP036268.1"/>
</dbReference>
<dbReference type="KEGG" id="svp:Pan189_34120"/>
<dbReference type="SUPFAM" id="SSF53649">
    <property type="entry name" value="Alkaline phosphatase-like"/>
    <property type="match status" value="1"/>
</dbReference>